<gene>
    <name evidence="2" type="ORF">CYNAS_LOCUS10965</name>
</gene>
<name>A0AA36GVA7_CYLNA</name>
<protein>
    <submittedName>
        <fullName evidence="2">Uncharacterized protein</fullName>
    </submittedName>
</protein>
<accession>A0AA36GVA7</accession>
<dbReference type="EMBL" id="CATQJL010000223">
    <property type="protein sequence ID" value="CAJ0598982.1"/>
    <property type="molecule type" value="Genomic_DNA"/>
</dbReference>
<feature type="compositionally biased region" description="Polar residues" evidence="1">
    <location>
        <begin position="87"/>
        <end position="101"/>
    </location>
</feature>
<evidence type="ECO:0000256" key="1">
    <source>
        <dbReference type="SAM" id="MobiDB-lite"/>
    </source>
</evidence>
<reference evidence="2" key="1">
    <citation type="submission" date="2023-07" db="EMBL/GenBank/DDBJ databases">
        <authorList>
            <consortium name="CYATHOMIX"/>
        </authorList>
    </citation>
    <scope>NUCLEOTIDE SEQUENCE</scope>
    <source>
        <strain evidence="2">N/A</strain>
    </source>
</reference>
<dbReference type="AlphaFoldDB" id="A0AA36GVA7"/>
<evidence type="ECO:0000313" key="3">
    <source>
        <dbReference type="Proteomes" id="UP001176961"/>
    </source>
</evidence>
<feature type="compositionally biased region" description="Acidic residues" evidence="1">
    <location>
        <begin position="105"/>
        <end position="115"/>
    </location>
</feature>
<keyword evidence="3" id="KW-1185">Reference proteome</keyword>
<evidence type="ECO:0000313" key="2">
    <source>
        <dbReference type="EMBL" id="CAJ0598982.1"/>
    </source>
</evidence>
<proteinExistence type="predicted"/>
<comment type="caution">
    <text evidence="2">The sequence shown here is derived from an EMBL/GenBank/DDBJ whole genome shotgun (WGS) entry which is preliminary data.</text>
</comment>
<organism evidence="2 3">
    <name type="scientific">Cylicocyclus nassatus</name>
    <name type="common">Nematode worm</name>
    <dbReference type="NCBI Taxonomy" id="53992"/>
    <lineage>
        <taxon>Eukaryota</taxon>
        <taxon>Metazoa</taxon>
        <taxon>Ecdysozoa</taxon>
        <taxon>Nematoda</taxon>
        <taxon>Chromadorea</taxon>
        <taxon>Rhabditida</taxon>
        <taxon>Rhabditina</taxon>
        <taxon>Rhabditomorpha</taxon>
        <taxon>Strongyloidea</taxon>
        <taxon>Strongylidae</taxon>
        <taxon>Cylicocyclus</taxon>
    </lineage>
</organism>
<dbReference type="Proteomes" id="UP001176961">
    <property type="component" value="Unassembled WGS sequence"/>
</dbReference>
<sequence length="214" mass="24040">MGNCISFKKKKDVTREHPTVSKWLASCDFSSVPDIDDFIVEEESQNRMVYESVLGGDTTAVDLDGYITALENLESEDERSGEKANTAAPSSSDETQHQVDSCTFGDEESIYETSDELPPTDPPAEVPNTPMFSARTACAGDEAEEEENDVVEDLAKWRTNYDDRPICPLPTPFRKNLISPRTDLETLVDSRGKVRRTQRVKLYLEEKRQHAQVS</sequence>
<feature type="region of interest" description="Disordered" evidence="1">
    <location>
        <begin position="74"/>
        <end position="131"/>
    </location>
</feature>